<dbReference type="Gene3D" id="3.10.129.10">
    <property type="entry name" value="Hotdog Thioesterase"/>
    <property type="match status" value="1"/>
</dbReference>
<evidence type="ECO:0000259" key="1">
    <source>
        <dbReference type="Pfam" id="PF22818"/>
    </source>
</evidence>
<proteinExistence type="predicted"/>
<reference evidence="3" key="1">
    <citation type="journal article" date="2019" name="Int. J. Syst. Evol. Microbiol.">
        <title>The Global Catalogue of Microorganisms (GCM) 10K type strain sequencing project: providing services to taxonomists for standard genome sequencing and annotation.</title>
        <authorList>
            <consortium name="The Broad Institute Genomics Platform"/>
            <consortium name="The Broad Institute Genome Sequencing Center for Infectious Disease"/>
            <person name="Wu L."/>
            <person name="Ma J."/>
        </authorList>
    </citation>
    <scope>NUCLEOTIDE SEQUENCE [LARGE SCALE GENOMIC DNA]</scope>
    <source>
        <strain evidence="3">TBRC 1276</strain>
    </source>
</reference>
<protein>
    <recommendedName>
        <fullName evidence="1">ApeI dehydratase-like domain-containing protein</fullName>
    </recommendedName>
</protein>
<comment type="caution">
    <text evidence="2">The sequence shown here is derived from an EMBL/GenBank/DDBJ whole genome shotgun (WGS) entry which is preliminary data.</text>
</comment>
<keyword evidence="3" id="KW-1185">Reference proteome</keyword>
<dbReference type="InterPro" id="IPR054545">
    <property type="entry name" value="ApeI-like"/>
</dbReference>
<dbReference type="Pfam" id="PF22818">
    <property type="entry name" value="ApeI-like"/>
    <property type="match status" value="1"/>
</dbReference>
<dbReference type="RefSeq" id="WP_379533999.1">
    <property type="nucleotide sequence ID" value="NZ_JBHSBI010000032.1"/>
</dbReference>
<dbReference type="Proteomes" id="UP001595851">
    <property type="component" value="Unassembled WGS sequence"/>
</dbReference>
<organism evidence="2 3">
    <name type="scientific">Nonomuraea purpurea</name>
    <dbReference type="NCBI Taxonomy" id="1849276"/>
    <lineage>
        <taxon>Bacteria</taxon>
        <taxon>Bacillati</taxon>
        <taxon>Actinomycetota</taxon>
        <taxon>Actinomycetes</taxon>
        <taxon>Streptosporangiales</taxon>
        <taxon>Streptosporangiaceae</taxon>
        <taxon>Nonomuraea</taxon>
    </lineage>
</organism>
<feature type="domain" description="ApeI dehydratase-like" evidence="1">
    <location>
        <begin position="6"/>
        <end position="85"/>
    </location>
</feature>
<gene>
    <name evidence="2" type="ORF">ACFOY2_43470</name>
</gene>
<evidence type="ECO:0000313" key="2">
    <source>
        <dbReference type="EMBL" id="MFC4014150.1"/>
    </source>
</evidence>
<sequence length="108" mass="11542">MTGTRHVTEEKKVDPGLPYLAGHFPEVTIYPGVFIIDDVERAVAAVTGAPVHLTHLRSARFLRPLLSGDGFRFHLQITPAASGFEVDARCEGPDGVTAATIKAVFDAG</sequence>
<dbReference type="InterPro" id="IPR029069">
    <property type="entry name" value="HotDog_dom_sf"/>
</dbReference>
<accession>A0ABV8GJL5</accession>
<evidence type="ECO:0000313" key="3">
    <source>
        <dbReference type="Proteomes" id="UP001595851"/>
    </source>
</evidence>
<dbReference type="EMBL" id="JBHSBI010000032">
    <property type="protein sequence ID" value="MFC4014150.1"/>
    <property type="molecule type" value="Genomic_DNA"/>
</dbReference>
<dbReference type="SUPFAM" id="SSF54637">
    <property type="entry name" value="Thioesterase/thiol ester dehydrase-isomerase"/>
    <property type="match status" value="1"/>
</dbReference>
<name>A0ABV8GJL5_9ACTN</name>